<reference evidence="2" key="1">
    <citation type="submission" date="2021-10" db="EMBL/GenBank/DDBJ databases">
        <authorList>
            <person name="Piombo E."/>
        </authorList>
    </citation>
    <scope>NUCLEOTIDE SEQUENCE</scope>
</reference>
<comment type="caution">
    <text evidence="2">The sequence shown here is derived from an EMBL/GenBank/DDBJ whole genome shotgun (WGS) entry which is preliminary data.</text>
</comment>
<feature type="non-terminal residue" evidence="2">
    <location>
        <position position="1"/>
    </location>
</feature>
<feature type="compositionally biased region" description="Low complexity" evidence="1">
    <location>
        <begin position="44"/>
        <end position="53"/>
    </location>
</feature>
<proteinExistence type="predicted"/>
<evidence type="ECO:0000313" key="3">
    <source>
        <dbReference type="Proteomes" id="UP000696573"/>
    </source>
</evidence>
<feature type="region of interest" description="Disordered" evidence="1">
    <location>
        <begin position="37"/>
        <end position="98"/>
    </location>
</feature>
<dbReference type="Proteomes" id="UP000696573">
    <property type="component" value="Unassembled WGS sequence"/>
</dbReference>
<dbReference type="EMBL" id="CABFNQ020000730">
    <property type="protein sequence ID" value="CAH0028140.1"/>
    <property type="molecule type" value="Genomic_DNA"/>
</dbReference>
<name>A0A9N9VTK9_9HYPO</name>
<keyword evidence="3" id="KW-1185">Reference proteome</keyword>
<protein>
    <submittedName>
        <fullName evidence="2">Uncharacterized protein</fullName>
    </submittedName>
</protein>
<accession>A0A9N9VTK9</accession>
<dbReference type="AlphaFoldDB" id="A0A9N9VTK9"/>
<dbReference type="OrthoDB" id="5150784at2759"/>
<gene>
    <name evidence="2" type="ORF">CRHIZ90672A_00002114</name>
</gene>
<organism evidence="2 3">
    <name type="scientific">Clonostachys rhizophaga</name>
    <dbReference type="NCBI Taxonomy" id="160324"/>
    <lineage>
        <taxon>Eukaryota</taxon>
        <taxon>Fungi</taxon>
        <taxon>Dikarya</taxon>
        <taxon>Ascomycota</taxon>
        <taxon>Pezizomycotina</taxon>
        <taxon>Sordariomycetes</taxon>
        <taxon>Hypocreomycetidae</taxon>
        <taxon>Hypocreales</taxon>
        <taxon>Bionectriaceae</taxon>
        <taxon>Clonostachys</taxon>
    </lineage>
</organism>
<evidence type="ECO:0000313" key="2">
    <source>
        <dbReference type="EMBL" id="CAH0028140.1"/>
    </source>
</evidence>
<feature type="compositionally biased region" description="Basic and acidic residues" evidence="1">
    <location>
        <begin position="63"/>
        <end position="84"/>
    </location>
</feature>
<feature type="compositionally biased region" description="Gly residues" evidence="1">
    <location>
        <begin position="88"/>
        <end position="98"/>
    </location>
</feature>
<evidence type="ECO:0000256" key="1">
    <source>
        <dbReference type="SAM" id="MobiDB-lite"/>
    </source>
</evidence>
<sequence>RGTNVIEQSWAGDPHVLAHECEGEVSSHLLCRTEGLDPRYKGYSRSNSTSNSGQGSGQGSSSTDRDTHYIDRADKNIRDFESKFTPKGGSGSGSTGSK</sequence>